<accession>A0A2T5GNG6</accession>
<gene>
    <name evidence="1" type="ORF">C8J26_1189</name>
</gene>
<dbReference type="EMBL" id="QAOG01000002">
    <property type="protein sequence ID" value="PTQ60874.1"/>
    <property type="molecule type" value="Genomic_DNA"/>
</dbReference>
<evidence type="ECO:0000313" key="2">
    <source>
        <dbReference type="Proteomes" id="UP000244189"/>
    </source>
</evidence>
<sequence>MNDKVVSQSVGVQPASDEDRANWARLIDDHRHIAAQCVEIADLAQGPREQSGPASRKLIELAITVARHLDVEDEVIDRTVIAMEPRFSADTIAMMEEDLDILRSDWKVFISRWLPVIAPSEWEAFGVEAESMLDRLSSQVMLETEILYDHALRDGVVRAGGAVLH</sequence>
<keyword evidence="2" id="KW-1185">Reference proteome</keyword>
<dbReference type="Proteomes" id="UP000244189">
    <property type="component" value="Unassembled WGS sequence"/>
</dbReference>
<comment type="caution">
    <text evidence="1">The sequence shown here is derived from an EMBL/GenBank/DDBJ whole genome shotgun (WGS) entry which is preliminary data.</text>
</comment>
<dbReference type="AlphaFoldDB" id="A0A2T5GNG6"/>
<reference evidence="1 2" key="1">
    <citation type="submission" date="2018-04" db="EMBL/GenBank/DDBJ databases">
        <title>Genomic Encyclopedia of Type Strains, Phase III (KMG-III): the genomes of soil and plant-associated and newly described type strains.</title>
        <authorList>
            <person name="Whitman W."/>
        </authorList>
    </citation>
    <scope>NUCLEOTIDE SEQUENCE [LARGE SCALE GENOMIC DNA]</scope>
    <source>
        <strain evidence="1 2">MA101b</strain>
    </source>
</reference>
<proteinExistence type="predicted"/>
<name>A0A2T5GNG6_9SPHN</name>
<organism evidence="1 2">
    <name type="scientific">Sphingomonas aurantiaca</name>
    <dbReference type="NCBI Taxonomy" id="185949"/>
    <lineage>
        <taxon>Bacteria</taxon>
        <taxon>Pseudomonadati</taxon>
        <taxon>Pseudomonadota</taxon>
        <taxon>Alphaproteobacteria</taxon>
        <taxon>Sphingomonadales</taxon>
        <taxon>Sphingomonadaceae</taxon>
        <taxon>Sphingomonas</taxon>
    </lineage>
</organism>
<evidence type="ECO:0000313" key="1">
    <source>
        <dbReference type="EMBL" id="PTQ60874.1"/>
    </source>
</evidence>
<protein>
    <submittedName>
        <fullName evidence="1">Hemerythrin HHE cation binding domain-containing protein</fullName>
    </submittedName>
</protein>